<dbReference type="EMBL" id="CP014796">
    <property type="protein sequence ID" value="APX22678.1"/>
    <property type="molecule type" value="Genomic_DNA"/>
</dbReference>
<name>A0A1U7D3J6_9RHOB</name>
<dbReference type="Proteomes" id="UP000186559">
    <property type="component" value="Chromosome"/>
</dbReference>
<protein>
    <submittedName>
        <fullName evidence="3">Putative DUF940 protein</fullName>
    </submittedName>
</protein>
<dbReference type="InterPro" id="IPR010344">
    <property type="entry name" value="YbjH"/>
</dbReference>
<feature type="signal peptide" evidence="2">
    <location>
        <begin position="1"/>
        <end position="30"/>
    </location>
</feature>
<keyword evidence="4" id="KW-1185">Reference proteome</keyword>
<feature type="region of interest" description="Disordered" evidence="1">
    <location>
        <begin position="277"/>
        <end position="296"/>
    </location>
</feature>
<proteinExistence type="predicted"/>
<dbReference type="AlphaFoldDB" id="A0A1U7D3J6"/>
<accession>A0A1U7D3J6</accession>
<gene>
    <name evidence="3" type="ORF">Ga0080559_TMP1882</name>
</gene>
<dbReference type="RefSeq" id="WP_076622949.1">
    <property type="nucleotide sequence ID" value="NZ_BMEW01000004.1"/>
</dbReference>
<evidence type="ECO:0000256" key="2">
    <source>
        <dbReference type="SAM" id="SignalP"/>
    </source>
</evidence>
<dbReference type="STRING" id="1229727.Ga0080559_TMP1882"/>
<dbReference type="KEGG" id="tpro:Ga0080559_TMP1882"/>
<evidence type="ECO:0000313" key="3">
    <source>
        <dbReference type="EMBL" id="APX22678.1"/>
    </source>
</evidence>
<reference evidence="3 4" key="1">
    <citation type="submission" date="2016-03" db="EMBL/GenBank/DDBJ databases">
        <title>Deep-sea bacteria in the southern Pacific.</title>
        <authorList>
            <person name="Tang K."/>
        </authorList>
    </citation>
    <scope>NUCLEOTIDE SEQUENCE [LARGE SCALE GENOMIC DNA]</scope>
    <source>
        <strain evidence="3 4">JLT2016</strain>
    </source>
</reference>
<dbReference type="Pfam" id="PF06082">
    <property type="entry name" value="YjbH"/>
    <property type="match status" value="1"/>
</dbReference>
<evidence type="ECO:0000313" key="4">
    <source>
        <dbReference type="Proteomes" id="UP000186559"/>
    </source>
</evidence>
<feature type="chain" id="PRO_5012030040" evidence="2">
    <location>
        <begin position="31"/>
        <end position="716"/>
    </location>
</feature>
<sequence length="716" mass="78327" precursor="true">MRAGAAHLKRRIRLGTLAALFASVSGPALTEGLPSFNLYGAPGLIDMPSAEMAPDATLGFTYGRIGDSNRGSMIFQITPRLIGTFRYSGIQNFDHPDAVDGVYYDRSFDLRYQIFTETDIRPAIAVGLQDFIGTGLYSGEYVVATKTLSPGLKVSAGLGWGRLASHNPVTTIGTRPAYDVSQEGGTVSYDRWFRGDIAPFGGISYAPNDRLNFTLEYSSDGYDLETRRGGFEHSSPFNFGVVYRFKNDTQLSLYYAHGTTLGAQVTVALNPKTTGIPAGNETGGLPVKPRPQGSASDLGWTTQLAAAEASVQQRLVSSLDREKLLVAGFELQPRSATLRLENPTYGAPAQAIGRAARVMTRIMPDSVEEFTIVPVENGMPMSAITLQRSDLEALENDAAVEMLARTRFRDAVGLAPAPDLSEHPKFTWALTPYYSYSSFDPDNPLRIDLGAELSGSYEITPNVVLSGSVRKKVVGNLDTIERVDESKLPRVRTDYRLYAAEGDPLINRLTLDLYGRPGRNLYSRLSLGYLEQMYAGASAELLWKPVASRLALGAEVNYVRRRDYDGMLGIQENVTIDPVSGIQREIPDVNGHVSAYYAFGNGFHGQVDVGRYLAGDYGATFTVSRQFANGWRVGAFATLTDVSSEEFGEGSFDKGIMLTIPLSVGIGTPTRTTNSTTIRSVQRDGGARLNVSNRLYEQVRTWHEPDVANTWGRFWR</sequence>
<keyword evidence="2" id="KW-0732">Signal</keyword>
<organism evidence="3 4">
    <name type="scientific">Salipiger profundus</name>
    <dbReference type="NCBI Taxonomy" id="1229727"/>
    <lineage>
        <taxon>Bacteria</taxon>
        <taxon>Pseudomonadati</taxon>
        <taxon>Pseudomonadota</taxon>
        <taxon>Alphaproteobacteria</taxon>
        <taxon>Rhodobacterales</taxon>
        <taxon>Roseobacteraceae</taxon>
        <taxon>Salipiger</taxon>
    </lineage>
</organism>
<evidence type="ECO:0000256" key="1">
    <source>
        <dbReference type="SAM" id="MobiDB-lite"/>
    </source>
</evidence>